<dbReference type="RefSeq" id="WP_206707172.1">
    <property type="nucleotide sequence ID" value="NZ_CP059066.1"/>
</dbReference>
<sequence>MEPKLGLALGGGAAKGYAHIGVLKVLEKEKIPISFIAGTSIGGLIGALYAAGLNADMLEKLALNIKREQWIDLTIPRRGLIAGKKIEEIIRLLTKNKTFDQLNIPLAVTATDLKKGEEVVIKEGNVARAVRATISIPGIFNPVVTEDKILVDGGVLNKVPADLVREMGADYVIAVDLGSGSMSKIRSIYDIIIQTFDVMGREILKNKITGADVVVRPKLGHISLSQFDQAEECIKEGIRAALEVVPEIMKLLNK</sequence>
<keyword evidence="5" id="KW-0472">Membrane</keyword>
<gene>
    <name evidence="7" type="ORF">H0A61_02217</name>
</gene>
<dbReference type="Proteomes" id="UP000662904">
    <property type="component" value="Chromosome"/>
</dbReference>
<feature type="domain" description="PNPLA" evidence="6">
    <location>
        <begin position="7"/>
        <end position="165"/>
    </location>
</feature>
<dbReference type="InterPro" id="IPR050301">
    <property type="entry name" value="NTE"/>
</dbReference>
<name>A0A8A0RRM2_9FIRM</name>
<dbReference type="InterPro" id="IPR002641">
    <property type="entry name" value="PNPLA_dom"/>
</dbReference>
<dbReference type="PANTHER" id="PTHR14226:SF76">
    <property type="entry name" value="NTE FAMILY PROTEIN RSSA"/>
    <property type="match status" value="1"/>
</dbReference>
<keyword evidence="8" id="KW-1185">Reference proteome</keyword>
<dbReference type="PANTHER" id="PTHR14226">
    <property type="entry name" value="NEUROPATHY TARGET ESTERASE/SWISS CHEESE D.MELANOGASTER"/>
    <property type="match status" value="1"/>
</dbReference>
<evidence type="ECO:0000259" key="6">
    <source>
        <dbReference type="PROSITE" id="PS51635"/>
    </source>
</evidence>
<dbReference type="Gene3D" id="3.40.1090.10">
    <property type="entry name" value="Cytosolic phospholipase A2 catalytic domain"/>
    <property type="match status" value="1"/>
</dbReference>
<evidence type="ECO:0000256" key="3">
    <source>
        <dbReference type="ARBA" id="ARBA00023098"/>
    </source>
</evidence>
<dbReference type="Pfam" id="PF01734">
    <property type="entry name" value="Patatin"/>
    <property type="match status" value="1"/>
</dbReference>
<keyword evidence="5" id="KW-0812">Transmembrane</keyword>
<dbReference type="EMBL" id="CP059066">
    <property type="protein sequence ID" value="QSQ09836.1"/>
    <property type="molecule type" value="Genomic_DNA"/>
</dbReference>
<evidence type="ECO:0000313" key="8">
    <source>
        <dbReference type="Proteomes" id="UP000662904"/>
    </source>
</evidence>
<dbReference type="AlphaFoldDB" id="A0A8A0RRM2"/>
<dbReference type="InterPro" id="IPR016035">
    <property type="entry name" value="Acyl_Trfase/lysoPLipase"/>
</dbReference>
<accession>A0A8A0RRM2</accession>
<evidence type="ECO:0000256" key="4">
    <source>
        <dbReference type="PROSITE-ProRule" id="PRU01161"/>
    </source>
</evidence>
<proteinExistence type="predicted"/>
<keyword evidence="5" id="KW-1133">Transmembrane helix</keyword>
<evidence type="ECO:0000256" key="5">
    <source>
        <dbReference type="SAM" id="Phobius"/>
    </source>
</evidence>
<keyword evidence="2 4" id="KW-0442">Lipid degradation</keyword>
<feature type="short sequence motif" description="GXSXG" evidence="4">
    <location>
        <begin position="38"/>
        <end position="42"/>
    </location>
</feature>
<dbReference type="GO" id="GO:0016042">
    <property type="term" value="P:lipid catabolic process"/>
    <property type="evidence" value="ECO:0007669"/>
    <property type="project" value="UniProtKB-UniRule"/>
</dbReference>
<feature type="short sequence motif" description="DGA/G" evidence="4">
    <location>
        <begin position="152"/>
        <end position="154"/>
    </location>
</feature>
<feature type="transmembrane region" description="Helical" evidence="5">
    <location>
        <begin position="31"/>
        <end position="51"/>
    </location>
</feature>
<feature type="active site" description="Nucleophile" evidence="4">
    <location>
        <position position="40"/>
    </location>
</feature>
<evidence type="ECO:0000256" key="2">
    <source>
        <dbReference type="ARBA" id="ARBA00022963"/>
    </source>
</evidence>
<protein>
    <submittedName>
        <fullName evidence="7">Putative NTE family protein</fullName>
    </submittedName>
</protein>
<dbReference type="PROSITE" id="PS51635">
    <property type="entry name" value="PNPLA"/>
    <property type="match status" value="1"/>
</dbReference>
<reference evidence="7" key="1">
    <citation type="submission" date="2020-07" db="EMBL/GenBank/DDBJ databases">
        <title>Koleobacter methoxysyntrophicus gen. nov., sp. nov., a novel anaerobic bacterium isolated from deep subsurface oil field and proposal of Koleobacterales ord. nov. in the phylum Firmicutes.</title>
        <authorList>
            <person name="Sakamoto S."/>
            <person name="Tamaki H."/>
        </authorList>
    </citation>
    <scope>NUCLEOTIDE SEQUENCE</scope>
    <source>
        <strain evidence="7">NRmbB1</strain>
    </source>
</reference>
<keyword evidence="1 4" id="KW-0378">Hydrolase</keyword>
<keyword evidence="3 4" id="KW-0443">Lipid metabolism</keyword>
<dbReference type="KEGG" id="kme:H0A61_02217"/>
<feature type="active site" description="Proton acceptor" evidence="4">
    <location>
        <position position="152"/>
    </location>
</feature>
<dbReference type="SUPFAM" id="SSF52151">
    <property type="entry name" value="FabD/lysophospholipase-like"/>
    <property type="match status" value="1"/>
</dbReference>
<comment type="caution">
    <text evidence="4">Lacks conserved residue(s) required for the propagation of feature annotation.</text>
</comment>
<evidence type="ECO:0000313" key="7">
    <source>
        <dbReference type="EMBL" id="QSQ09836.1"/>
    </source>
</evidence>
<evidence type="ECO:0000256" key="1">
    <source>
        <dbReference type="ARBA" id="ARBA00022801"/>
    </source>
</evidence>
<dbReference type="CDD" id="cd07205">
    <property type="entry name" value="Pat_PNPLA6_PNPLA7_NTE1_like"/>
    <property type="match status" value="1"/>
</dbReference>
<organism evidence="7 8">
    <name type="scientific">Koleobacter methoxysyntrophicus</name>
    <dbReference type="NCBI Taxonomy" id="2751313"/>
    <lineage>
        <taxon>Bacteria</taxon>
        <taxon>Bacillati</taxon>
        <taxon>Bacillota</taxon>
        <taxon>Clostridia</taxon>
        <taxon>Koleobacterales</taxon>
        <taxon>Koleobacteraceae</taxon>
        <taxon>Koleobacter</taxon>
    </lineage>
</organism>
<dbReference type="GO" id="GO:0016787">
    <property type="term" value="F:hydrolase activity"/>
    <property type="evidence" value="ECO:0007669"/>
    <property type="project" value="UniProtKB-UniRule"/>
</dbReference>